<geneLocation type="plasmid" evidence="1">
    <name>pSSII-1</name>
</geneLocation>
<name>A0A6H0A1U1_LYSSH</name>
<dbReference type="EMBL" id="MT075580">
    <property type="protein sequence ID" value="QIS31206.1"/>
    <property type="molecule type" value="Genomic_DNA"/>
</dbReference>
<accession>A0A6H0A1U1</accession>
<evidence type="ECO:0000313" key="1">
    <source>
        <dbReference type="EMBL" id="QIS31206.1"/>
    </source>
</evidence>
<organism evidence="1">
    <name type="scientific">Lysinibacillus sphaericus</name>
    <name type="common">Bacillus sphaericus</name>
    <dbReference type="NCBI Taxonomy" id="1421"/>
    <lineage>
        <taxon>Bacteria</taxon>
        <taxon>Bacillati</taxon>
        <taxon>Bacillota</taxon>
        <taxon>Bacilli</taxon>
        <taxon>Bacillales</taxon>
        <taxon>Bacillaceae</taxon>
        <taxon>Lysinibacillus</taxon>
    </lineage>
</organism>
<dbReference type="RefSeq" id="WP_031417291.1">
    <property type="nucleotide sequence ID" value="NZ_CP064071.1"/>
</dbReference>
<proteinExistence type="predicted"/>
<reference evidence="1" key="1">
    <citation type="submission" date="2020-02" db="EMBL/GenBank/DDBJ databases">
        <authorList>
            <person name="Hu X."/>
            <person name="Yuan Z."/>
            <person name="Cheng J."/>
            <person name="Geng P."/>
        </authorList>
    </citation>
    <scope>NUCLEOTIDE SEQUENCE</scope>
    <source>
        <strain evidence="1">SSII-1</strain>
        <plasmid evidence="1">pSSII-1</plasmid>
    </source>
</reference>
<sequence length="131" mass="15672">MFARLLSERRNYMIKPEFLHIRTTELFKDDIKAQNILEKWSERFNEQKKEYNLNIFNLAEVILWQPEDDNLSNLIFLLEQGRKTNQVVVLMGDEEQFEKLKNTNMKLYETILGNTIDLEKEDVAVCIEITE</sequence>
<keyword evidence="1" id="KW-0614">Plasmid</keyword>
<protein>
    <submittedName>
        <fullName evidence="1">Uncharacterized protein</fullName>
    </submittedName>
</protein>
<dbReference type="AlphaFoldDB" id="A0A6H0A1U1"/>